<dbReference type="KEGG" id="ppec:H9W90_10495"/>
<dbReference type="Proteomes" id="UP000515808">
    <property type="component" value="Chromosome"/>
</dbReference>
<gene>
    <name evidence="1" type="ORF">H9W90_10495</name>
</gene>
<accession>A0A7G9L7M6</accession>
<sequence length="166" mass="19144">MDTTDIIKRTMIISLGLTMTNSTESERFFIPSDLETHSIVNTTSLPSSTRFNNSHRFSLEQLKLNKRKLNSLKHLQEDWNGYNGETIEDSLISDIENLISTLDYQPQIFPTGRGSIQIEKYLNDENLVEIEISSNEIFVYQVKNGEEIEKEISISEINDFISELYT</sequence>
<keyword evidence="2" id="KW-1185">Reference proteome</keyword>
<evidence type="ECO:0000313" key="1">
    <source>
        <dbReference type="EMBL" id="QNM84625.1"/>
    </source>
</evidence>
<dbReference type="RefSeq" id="WP_187481554.1">
    <property type="nucleotide sequence ID" value="NZ_CP060695.1"/>
</dbReference>
<organism evidence="1 2">
    <name type="scientific">Polaribacter pectinis</name>
    <dbReference type="NCBI Taxonomy" id="2738844"/>
    <lineage>
        <taxon>Bacteria</taxon>
        <taxon>Pseudomonadati</taxon>
        <taxon>Bacteroidota</taxon>
        <taxon>Flavobacteriia</taxon>
        <taxon>Flavobacteriales</taxon>
        <taxon>Flavobacteriaceae</taxon>
    </lineage>
</organism>
<reference evidence="1 2" key="1">
    <citation type="submission" date="2020-08" db="EMBL/GenBank/DDBJ databases">
        <title>Polaribacter sp. L12M9 isolated from gut of the Korean scallop.</title>
        <authorList>
            <person name="Jeong Y.S."/>
        </authorList>
    </citation>
    <scope>NUCLEOTIDE SEQUENCE [LARGE SCALE GENOMIC DNA]</scope>
    <source>
        <strain evidence="1 2">L12M9</strain>
    </source>
</reference>
<dbReference type="AlphaFoldDB" id="A0A7G9L7M6"/>
<name>A0A7G9L7M6_9FLAO</name>
<dbReference type="EMBL" id="CP060695">
    <property type="protein sequence ID" value="QNM84625.1"/>
    <property type="molecule type" value="Genomic_DNA"/>
</dbReference>
<evidence type="ECO:0000313" key="2">
    <source>
        <dbReference type="Proteomes" id="UP000515808"/>
    </source>
</evidence>
<proteinExistence type="predicted"/>
<protein>
    <submittedName>
        <fullName evidence="1">Uncharacterized protein</fullName>
    </submittedName>
</protein>